<dbReference type="Proteomes" id="UP000186817">
    <property type="component" value="Unassembled WGS sequence"/>
</dbReference>
<dbReference type="InterPro" id="IPR011990">
    <property type="entry name" value="TPR-like_helical_dom_sf"/>
</dbReference>
<accession>A0A1Q9E0X5</accession>
<proteinExistence type="predicted"/>
<keyword evidence="4" id="KW-1185">Reference proteome</keyword>
<sequence>MRPSGRGDPSKRSSPSCVQHGTAGAGQHTRWTKTNSFCDGRSNSPLRGFQQADHFSNATSLPIVYNRSISACRRYAGWEEALRILHGLRSASLQCDLVGCSSAMSVCDAASQWQRATALLETTKATLGLPDVIMYGAEMNACQKGRQWQRAMRLLKDLRRSLRADVVTLNTAMCGPSSGEWQNATHLLEEAASWSLQPSMVSYNVAMRSSSWRRAAEFLVAAGRNKLRSTVTTCGTMLACELPWTAELVHLSQMQSQQLEPNIITLSSALSALAVESWDTSLDLLKEARKREMQPNEFALSAATSGCEQSAEWEMASHLLREVGAGLQASLSWNAAASAAATGSAWGHVVALLRTLPTQSLRADLLTMSAAVSSMVGHRRWTYALFFLCEHSVMSTESDVVIYSAGMTSCEECQEWRWALQLLKASDKALGPANDIAFNAVVAACEQGERRHASDSQNEKA</sequence>
<keyword evidence="1" id="KW-0677">Repeat</keyword>
<reference evidence="3 4" key="1">
    <citation type="submission" date="2016-02" db="EMBL/GenBank/DDBJ databases">
        <title>Genome analysis of coral dinoflagellate symbionts highlights evolutionary adaptations to a symbiotic lifestyle.</title>
        <authorList>
            <person name="Aranda M."/>
            <person name="Li Y."/>
            <person name="Liew Y.J."/>
            <person name="Baumgarten S."/>
            <person name="Simakov O."/>
            <person name="Wilson M."/>
            <person name="Piel J."/>
            <person name="Ashoor H."/>
            <person name="Bougouffa S."/>
            <person name="Bajic V.B."/>
            <person name="Ryu T."/>
            <person name="Ravasi T."/>
            <person name="Bayer T."/>
            <person name="Micklem G."/>
            <person name="Kim H."/>
            <person name="Bhak J."/>
            <person name="Lajeunesse T.C."/>
            <person name="Voolstra C.R."/>
        </authorList>
    </citation>
    <scope>NUCLEOTIDE SEQUENCE [LARGE SCALE GENOMIC DNA]</scope>
    <source>
        <strain evidence="3 4">CCMP2467</strain>
    </source>
</reference>
<feature type="region of interest" description="Disordered" evidence="2">
    <location>
        <begin position="1"/>
        <end position="29"/>
    </location>
</feature>
<dbReference type="OrthoDB" id="440581at2759"/>
<name>A0A1Q9E0X5_SYMMI</name>
<dbReference type="Gene3D" id="1.25.40.10">
    <property type="entry name" value="Tetratricopeptide repeat domain"/>
    <property type="match status" value="3"/>
</dbReference>
<comment type="caution">
    <text evidence="3">The sequence shown here is derived from an EMBL/GenBank/DDBJ whole genome shotgun (WGS) entry which is preliminary data.</text>
</comment>
<evidence type="ECO:0000313" key="3">
    <source>
        <dbReference type="EMBL" id="OLQ01080.1"/>
    </source>
</evidence>
<evidence type="ECO:0000256" key="2">
    <source>
        <dbReference type="SAM" id="MobiDB-lite"/>
    </source>
</evidence>
<organism evidence="3 4">
    <name type="scientific">Symbiodinium microadriaticum</name>
    <name type="common">Dinoflagellate</name>
    <name type="synonym">Zooxanthella microadriatica</name>
    <dbReference type="NCBI Taxonomy" id="2951"/>
    <lineage>
        <taxon>Eukaryota</taxon>
        <taxon>Sar</taxon>
        <taxon>Alveolata</taxon>
        <taxon>Dinophyceae</taxon>
        <taxon>Suessiales</taxon>
        <taxon>Symbiodiniaceae</taxon>
        <taxon>Symbiodinium</taxon>
    </lineage>
</organism>
<protein>
    <submittedName>
        <fullName evidence="3">Pentatricopeptide repeat-containing protein MRL1, chloroplastic</fullName>
    </submittedName>
</protein>
<dbReference type="EMBL" id="LSRX01000306">
    <property type="protein sequence ID" value="OLQ01080.1"/>
    <property type="molecule type" value="Genomic_DNA"/>
</dbReference>
<evidence type="ECO:0000313" key="4">
    <source>
        <dbReference type="Proteomes" id="UP000186817"/>
    </source>
</evidence>
<dbReference type="PANTHER" id="PTHR47447">
    <property type="entry name" value="OS03G0856100 PROTEIN"/>
    <property type="match status" value="1"/>
</dbReference>
<dbReference type="AlphaFoldDB" id="A0A1Q9E0X5"/>
<dbReference type="PANTHER" id="PTHR47447:SF17">
    <property type="entry name" value="OS12G0638900 PROTEIN"/>
    <property type="match status" value="1"/>
</dbReference>
<evidence type="ECO:0000256" key="1">
    <source>
        <dbReference type="ARBA" id="ARBA00022737"/>
    </source>
</evidence>
<gene>
    <name evidence="3" type="primary">MRL1</name>
    <name evidence="3" type="ORF">AK812_SmicGene16241</name>
</gene>